<dbReference type="GO" id="GO:0005829">
    <property type="term" value="C:cytosol"/>
    <property type="evidence" value="ECO:0007669"/>
    <property type="project" value="TreeGrafter"/>
</dbReference>
<comment type="caution">
    <text evidence="4">The sequence shown here is derived from an EMBL/GenBank/DDBJ whole genome shotgun (WGS) entry which is preliminary data.</text>
</comment>
<dbReference type="OrthoDB" id="9809061at2"/>
<name>A0A5D3WI89_9BACT</name>
<dbReference type="GO" id="GO:0006402">
    <property type="term" value="P:mRNA catabolic process"/>
    <property type="evidence" value="ECO:0007669"/>
    <property type="project" value="InterPro"/>
</dbReference>
<dbReference type="GO" id="GO:0048027">
    <property type="term" value="F:mRNA 5'-UTR binding"/>
    <property type="evidence" value="ECO:0007669"/>
    <property type="project" value="TreeGrafter"/>
</dbReference>
<dbReference type="InterPro" id="IPR036107">
    <property type="entry name" value="CsrA_sf"/>
</dbReference>
<gene>
    <name evidence="4" type="ORF">EDC39_11286</name>
</gene>
<keyword evidence="5" id="KW-1185">Reference proteome</keyword>
<keyword evidence="3" id="KW-0694">RNA-binding</keyword>
<dbReference type="RefSeq" id="WP_148896641.1">
    <property type="nucleotide sequence ID" value="NZ_VNIB01000012.1"/>
</dbReference>
<keyword evidence="1" id="KW-0963">Cytoplasm</keyword>
<dbReference type="GO" id="GO:0006109">
    <property type="term" value="P:regulation of carbohydrate metabolic process"/>
    <property type="evidence" value="ECO:0007669"/>
    <property type="project" value="InterPro"/>
</dbReference>
<dbReference type="PANTHER" id="PTHR34984:SF1">
    <property type="entry name" value="CARBON STORAGE REGULATOR"/>
    <property type="match status" value="1"/>
</dbReference>
<reference evidence="4 5" key="1">
    <citation type="submission" date="2019-07" db="EMBL/GenBank/DDBJ databases">
        <title>Genomic Encyclopedia of Type Strains, Phase IV (KMG-IV): sequencing the most valuable type-strain genomes for metagenomic binning, comparative biology and taxonomic classification.</title>
        <authorList>
            <person name="Goeker M."/>
        </authorList>
    </citation>
    <scope>NUCLEOTIDE SEQUENCE [LARGE SCALE GENOMIC DNA]</scope>
    <source>
        <strain evidence="4 5">SS015</strain>
    </source>
</reference>
<sequence>MLVITRKEGQTVRIGGNIVIKVLECRPGEIKLGIDAPKTIRIERQDRKKTS</sequence>
<dbReference type="Proteomes" id="UP000324159">
    <property type="component" value="Unassembled WGS sequence"/>
</dbReference>
<dbReference type="GO" id="GO:0045947">
    <property type="term" value="P:negative regulation of translational initiation"/>
    <property type="evidence" value="ECO:0007669"/>
    <property type="project" value="TreeGrafter"/>
</dbReference>
<evidence type="ECO:0000256" key="3">
    <source>
        <dbReference type="ARBA" id="ARBA00022884"/>
    </source>
</evidence>
<evidence type="ECO:0000313" key="4">
    <source>
        <dbReference type="EMBL" id="TYO96798.1"/>
    </source>
</evidence>
<accession>A0A5D3WI89</accession>
<dbReference type="Pfam" id="PF02599">
    <property type="entry name" value="CsrA"/>
    <property type="match status" value="1"/>
</dbReference>
<dbReference type="AlphaFoldDB" id="A0A5D3WI89"/>
<dbReference type="Gene3D" id="2.60.40.4380">
    <property type="entry name" value="Translational regulator CsrA"/>
    <property type="match status" value="1"/>
</dbReference>
<keyword evidence="2" id="KW-0810">Translation regulation</keyword>
<dbReference type="PANTHER" id="PTHR34984">
    <property type="entry name" value="CARBON STORAGE REGULATOR"/>
    <property type="match status" value="1"/>
</dbReference>
<evidence type="ECO:0000256" key="2">
    <source>
        <dbReference type="ARBA" id="ARBA00022845"/>
    </source>
</evidence>
<dbReference type="EMBL" id="VNIB01000012">
    <property type="protein sequence ID" value="TYO96798.1"/>
    <property type="molecule type" value="Genomic_DNA"/>
</dbReference>
<protein>
    <submittedName>
        <fullName evidence="4">Carbon storage regulator CsrA</fullName>
    </submittedName>
</protein>
<dbReference type="InterPro" id="IPR003751">
    <property type="entry name" value="CsrA"/>
</dbReference>
<proteinExistence type="predicted"/>
<organism evidence="4 5">
    <name type="scientific">Geothermobacter ehrlichii</name>
    <dbReference type="NCBI Taxonomy" id="213224"/>
    <lineage>
        <taxon>Bacteria</taxon>
        <taxon>Pseudomonadati</taxon>
        <taxon>Thermodesulfobacteriota</taxon>
        <taxon>Desulfuromonadia</taxon>
        <taxon>Desulfuromonadales</taxon>
        <taxon>Geothermobacteraceae</taxon>
        <taxon>Geothermobacter</taxon>
    </lineage>
</organism>
<dbReference type="SUPFAM" id="SSF117130">
    <property type="entry name" value="CsrA-like"/>
    <property type="match status" value="1"/>
</dbReference>
<evidence type="ECO:0000256" key="1">
    <source>
        <dbReference type="ARBA" id="ARBA00022490"/>
    </source>
</evidence>
<evidence type="ECO:0000313" key="5">
    <source>
        <dbReference type="Proteomes" id="UP000324159"/>
    </source>
</evidence>